<comment type="similarity">
    <text evidence="3">Belongs to the UreF family.</text>
</comment>
<dbReference type="PIRSF" id="PIRSF009467">
    <property type="entry name" value="Ureas_acces_UreF"/>
    <property type="match status" value="1"/>
</dbReference>
<proteinExistence type="inferred from homology"/>
<dbReference type="GO" id="GO:0005737">
    <property type="term" value="C:cytoplasm"/>
    <property type="evidence" value="ECO:0007669"/>
    <property type="project" value="UniProtKB-SubCell"/>
</dbReference>
<organism evidence="4 5">
    <name type="scientific">Roseovarius litoreus</name>
    <dbReference type="NCBI Taxonomy" id="1155722"/>
    <lineage>
        <taxon>Bacteria</taxon>
        <taxon>Pseudomonadati</taxon>
        <taxon>Pseudomonadota</taxon>
        <taxon>Alphaproteobacteria</taxon>
        <taxon>Rhodobacterales</taxon>
        <taxon>Roseobacteraceae</taxon>
        <taxon>Roseovarius</taxon>
    </lineage>
</organism>
<comment type="subunit">
    <text evidence="3">UreD, UreF and UreG form a complex that acts as a GTP-hydrolysis-dependent molecular chaperone, activating the urease apoprotein by helping to assemble the nickel containing metallocenter of UreC. The UreE protein probably delivers the nickel.</text>
</comment>
<keyword evidence="3" id="KW-0963">Cytoplasm</keyword>
<dbReference type="PANTHER" id="PTHR33620">
    <property type="entry name" value="UREASE ACCESSORY PROTEIN F"/>
    <property type="match status" value="1"/>
</dbReference>
<gene>
    <name evidence="3" type="primary">ureF</name>
    <name evidence="4" type="ORF">SAMN05443432_102428</name>
</gene>
<evidence type="ECO:0000313" key="4">
    <source>
        <dbReference type="EMBL" id="SHL74468.1"/>
    </source>
</evidence>
<dbReference type="InterPro" id="IPR002639">
    <property type="entry name" value="UreF"/>
</dbReference>
<dbReference type="Proteomes" id="UP000322545">
    <property type="component" value="Unassembled WGS sequence"/>
</dbReference>
<sequence>MATGAPTGMTTGPAHMPIDPGLLTLSQWLSPSYPLGGFAYSHGLETAMAQGAVHDAGSLQLWMEDVLDHGSGRADAGFLWRAYRAEECADILRLDAEVRAFACSQERQREAQRQGSAFVRTTNAVWGLTLPDVVLPVAVGHAAALQGIDGYDAAGLYLQSFASNLILAAVRICPLGQTEGQAVLAALSPLCQRIAQETAEAEARDLYSNAFLSDIASLLHETQQPRLFQS</sequence>
<keyword evidence="2 3" id="KW-0143">Chaperone</keyword>
<accession>A0A1M7D4W4</accession>
<comment type="subcellular location">
    <subcellularLocation>
        <location evidence="3">Cytoplasm</location>
    </subcellularLocation>
</comment>
<dbReference type="Gene3D" id="1.10.4190.10">
    <property type="entry name" value="Urease accessory protein UreF"/>
    <property type="match status" value="1"/>
</dbReference>
<evidence type="ECO:0000256" key="3">
    <source>
        <dbReference type="HAMAP-Rule" id="MF_01385"/>
    </source>
</evidence>
<evidence type="ECO:0000256" key="1">
    <source>
        <dbReference type="ARBA" id="ARBA00022988"/>
    </source>
</evidence>
<keyword evidence="5" id="KW-1185">Reference proteome</keyword>
<evidence type="ECO:0000313" key="5">
    <source>
        <dbReference type="Proteomes" id="UP000322545"/>
    </source>
</evidence>
<name>A0A1M7D4W4_9RHOB</name>
<dbReference type="HAMAP" id="MF_01385">
    <property type="entry name" value="UreF"/>
    <property type="match status" value="1"/>
</dbReference>
<dbReference type="EMBL" id="FRCB01000002">
    <property type="protein sequence ID" value="SHL74468.1"/>
    <property type="molecule type" value="Genomic_DNA"/>
</dbReference>
<reference evidence="4 5" key="1">
    <citation type="submission" date="2016-11" db="EMBL/GenBank/DDBJ databases">
        <authorList>
            <person name="Varghese N."/>
            <person name="Submissions S."/>
        </authorList>
    </citation>
    <scope>NUCLEOTIDE SEQUENCE [LARGE SCALE GENOMIC DNA]</scope>
    <source>
        <strain evidence="4 5">DSM 28249</strain>
    </source>
</reference>
<comment type="function">
    <text evidence="3">Required for maturation of urease via the functional incorporation of the urease nickel metallocenter.</text>
</comment>
<keyword evidence="1 3" id="KW-0996">Nickel insertion</keyword>
<dbReference type="PANTHER" id="PTHR33620:SF1">
    <property type="entry name" value="UREASE ACCESSORY PROTEIN F"/>
    <property type="match status" value="1"/>
</dbReference>
<dbReference type="InterPro" id="IPR038277">
    <property type="entry name" value="UreF_sf"/>
</dbReference>
<evidence type="ECO:0000256" key="2">
    <source>
        <dbReference type="ARBA" id="ARBA00023186"/>
    </source>
</evidence>
<dbReference type="GO" id="GO:0016151">
    <property type="term" value="F:nickel cation binding"/>
    <property type="evidence" value="ECO:0007669"/>
    <property type="project" value="UniProtKB-UniRule"/>
</dbReference>
<dbReference type="AlphaFoldDB" id="A0A1M7D4W4"/>
<protein>
    <recommendedName>
        <fullName evidence="3">Urease accessory protein UreF</fullName>
    </recommendedName>
</protein>
<dbReference type="Pfam" id="PF01730">
    <property type="entry name" value="UreF"/>
    <property type="match status" value="1"/>
</dbReference>